<protein>
    <recommendedName>
        <fullName evidence="3">Transposase</fullName>
    </recommendedName>
</protein>
<keyword evidence="2" id="KW-1185">Reference proteome</keyword>
<accession>A0ABV3AMB0</accession>
<organism evidence="1 2">
    <name type="scientific">Streptomyces flaveolus</name>
    <dbReference type="NCBI Taxonomy" id="67297"/>
    <lineage>
        <taxon>Bacteria</taxon>
        <taxon>Bacillati</taxon>
        <taxon>Actinomycetota</taxon>
        <taxon>Actinomycetes</taxon>
        <taxon>Kitasatosporales</taxon>
        <taxon>Streptomycetaceae</taxon>
        <taxon>Streptomyces</taxon>
    </lineage>
</organism>
<dbReference type="RefSeq" id="WP_158712521.1">
    <property type="nucleotide sequence ID" value="NZ_JBEXDP010000010.1"/>
</dbReference>
<evidence type="ECO:0000313" key="1">
    <source>
        <dbReference type="EMBL" id="MEU5713064.1"/>
    </source>
</evidence>
<dbReference type="Proteomes" id="UP001551011">
    <property type="component" value="Unassembled WGS sequence"/>
</dbReference>
<gene>
    <name evidence="1" type="ORF">AB0H04_40670</name>
</gene>
<evidence type="ECO:0000313" key="2">
    <source>
        <dbReference type="Proteomes" id="UP001551011"/>
    </source>
</evidence>
<name>A0ABV3AMB0_9ACTN</name>
<proteinExistence type="predicted"/>
<comment type="caution">
    <text evidence="1">The sequence shown here is derived from an EMBL/GenBank/DDBJ whole genome shotgun (WGS) entry which is preliminary data.</text>
</comment>
<sequence length="47" mass="5340">MAQVLVERDSRRPWAAVDAVYCTGIAFRGRAASRRWVVGWFVLITAM</sequence>
<evidence type="ECO:0008006" key="3">
    <source>
        <dbReference type="Google" id="ProtNLM"/>
    </source>
</evidence>
<dbReference type="EMBL" id="JBFAEG010000044">
    <property type="protein sequence ID" value="MEU5713064.1"/>
    <property type="molecule type" value="Genomic_DNA"/>
</dbReference>
<reference evidence="1 2" key="1">
    <citation type="submission" date="2024-06" db="EMBL/GenBank/DDBJ databases">
        <title>The Natural Products Discovery Center: Release of the First 8490 Sequenced Strains for Exploring Actinobacteria Biosynthetic Diversity.</title>
        <authorList>
            <person name="Kalkreuter E."/>
            <person name="Kautsar S.A."/>
            <person name="Yang D."/>
            <person name="Bader C.D."/>
            <person name="Teijaro C.N."/>
            <person name="Fluegel L."/>
            <person name="Davis C.M."/>
            <person name="Simpson J.R."/>
            <person name="Lauterbach L."/>
            <person name="Steele A.D."/>
            <person name="Gui C."/>
            <person name="Meng S."/>
            <person name="Li G."/>
            <person name="Viehrig K."/>
            <person name="Ye F."/>
            <person name="Su P."/>
            <person name="Kiefer A.F."/>
            <person name="Nichols A."/>
            <person name="Cepeda A.J."/>
            <person name="Yan W."/>
            <person name="Fan B."/>
            <person name="Jiang Y."/>
            <person name="Adhikari A."/>
            <person name="Zheng C.-J."/>
            <person name="Schuster L."/>
            <person name="Cowan T.M."/>
            <person name="Smanski M.J."/>
            <person name="Chevrette M.G."/>
            <person name="De Carvalho L.P.S."/>
            <person name="Shen B."/>
        </authorList>
    </citation>
    <scope>NUCLEOTIDE SEQUENCE [LARGE SCALE GENOMIC DNA]</scope>
    <source>
        <strain evidence="1 2">NPDC020594</strain>
    </source>
</reference>